<dbReference type="Proteomes" id="UP000256269">
    <property type="component" value="Unassembled WGS sequence"/>
</dbReference>
<evidence type="ECO:0000256" key="7">
    <source>
        <dbReference type="PIRNR" id="PIRNR002744"/>
    </source>
</evidence>
<evidence type="ECO:0000256" key="5">
    <source>
        <dbReference type="ARBA" id="ARBA00022989"/>
    </source>
</evidence>
<feature type="transmembrane region" description="Helical" evidence="8">
    <location>
        <begin position="174"/>
        <end position="194"/>
    </location>
</feature>
<dbReference type="PANTHER" id="PTHR31806">
    <property type="entry name" value="PURINE-CYTOSINE PERMEASE FCY2-RELATED"/>
    <property type="match status" value="1"/>
</dbReference>
<evidence type="ECO:0000313" key="9">
    <source>
        <dbReference type="EMBL" id="REH44914.1"/>
    </source>
</evidence>
<evidence type="ECO:0000256" key="2">
    <source>
        <dbReference type="ARBA" id="ARBA00008974"/>
    </source>
</evidence>
<feature type="transmembrane region" description="Helical" evidence="8">
    <location>
        <begin position="206"/>
        <end position="226"/>
    </location>
</feature>
<dbReference type="EMBL" id="QUNO01000008">
    <property type="protein sequence ID" value="REH44914.1"/>
    <property type="molecule type" value="Genomic_DNA"/>
</dbReference>
<evidence type="ECO:0000256" key="8">
    <source>
        <dbReference type="SAM" id="Phobius"/>
    </source>
</evidence>
<dbReference type="RefSeq" id="WP_116176813.1">
    <property type="nucleotide sequence ID" value="NZ_CP144375.1"/>
</dbReference>
<feature type="transmembrane region" description="Helical" evidence="8">
    <location>
        <begin position="32"/>
        <end position="51"/>
    </location>
</feature>
<protein>
    <submittedName>
        <fullName evidence="9">Purine-cytosine permease-like protein</fullName>
    </submittedName>
</protein>
<proteinExistence type="inferred from homology"/>
<name>A0A3E0HGP9_9PSEU</name>
<dbReference type="GO" id="GO:0005886">
    <property type="term" value="C:plasma membrane"/>
    <property type="evidence" value="ECO:0007669"/>
    <property type="project" value="TreeGrafter"/>
</dbReference>
<dbReference type="GO" id="GO:0022857">
    <property type="term" value="F:transmembrane transporter activity"/>
    <property type="evidence" value="ECO:0007669"/>
    <property type="project" value="InterPro"/>
</dbReference>
<dbReference type="Gene3D" id="1.10.4160.10">
    <property type="entry name" value="Hydantoin permease"/>
    <property type="match status" value="1"/>
</dbReference>
<sequence>MPGGDSVAPLQVEANGINVIGDDERKGTPRQLFWPWFGANVSVLGLSYGSFTLGFGISFWQAAIAGLVGIVFSFLLCGFVAVAGKRGSAPTMILSRAAFGVRGNWVATAISWVLTVGWETVLTVLATLATATVFTQLGWGGGAPVKIIALVVVAVLTIGGGVMGFDLIMRMQTVITIVTAVLTAVFIAFVIPHIDWAKVSAIPAGSTASVIGALVFLMTGFGLGWVNAAADYSRYLPRSTSSRAVIGWTTFGSALAPVVLLIMGLLLAGSSPDLNKAIAADPIGALASVLPTWYLVPFVIVAVLGLVGGAVLNIYSSGLALLAAGLKAPRFAAALIDGTIIILGTIYVAFFADDFLGPFQGFLITLGTPIAAWCGVMLADIASRRGGYAEADLYDPKGRYGSVRWLAVGVVLVSTVVGWGLVTNTYADWLSWQGYLLGPLGLGGRDGSWAAANLGVLAALVIAFVVTWASQRSRVRAQELVTV</sequence>
<comment type="caution">
    <text evidence="9">The sequence shown here is derived from an EMBL/GenBank/DDBJ whole genome shotgun (WGS) entry which is preliminary data.</text>
</comment>
<feature type="transmembrane region" description="Helical" evidence="8">
    <location>
        <begin position="105"/>
        <end position="135"/>
    </location>
</feature>
<feature type="transmembrane region" description="Helical" evidence="8">
    <location>
        <begin position="57"/>
        <end position="84"/>
    </location>
</feature>
<feature type="transmembrane region" description="Helical" evidence="8">
    <location>
        <begin position="294"/>
        <end position="324"/>
    </location>
</feature>
<feature type="transmembrane region" description="Helical" evidence="8">
    <location>
        <begin position="362"/>
        <end position="382"/>
    </location>
</feature>
<feature type="transmembrane region" description="Helical" evidence="8">
    <location>
        <begin position="147"/>
        <end position="167"/>
    </location>
</feature>
<feature type="transmembrane region" description="Helical" evidence="8">
    <location>
        <begin position="447"/>
        <end position="469"/>
    </location>
</feature>
<keyword evidence="5 8" id="KW-1133">Transmembrane helix</keyword>
<reference evidence="9 10" key="1">
    <citation type="submission" date="2018-08" db="EMBL/GenBank/DDBJ databases">
        <title>Genomic Encyclopedia of Archaeal and Bacterial Type Strains, Phase II (KMG-II): from individual species to whole genera.</title>
        <authorList>
            <person name="Goeker M."/>
        </authorList>
    </citation>
    <scope>NUCLEOTIDE SEQUENCE [LARGE SCALE GENOMIC DNA]</scope>
    <source>
        <strain evidence="9 10">DSM 45791</strain>
    </source>
</reference>
<organism evidence="9 10">
    <name type="scientific">Kutzneria buriramensis</name>
    <dbReference type="NCBI Taxonomy" id="1045776"/>
    <lineage>
        <taxon>Bacteria</taxon>
        <taxon>Bacillati</taxon>
        <taxon>Actinomycetota</taxon>
        <taxon>Actinomycetes</taxon>
        <taxon>Pseudonocardiales</taxon>
        <taxon>Pseudonocardiaceae</taxon>
        <taxon>Kutzneria</taxon>
    </lineage>
</organism>
<dbReference type="InterPro" id="IPR001248">
    <property type="entry name" value="Pur-cyt_permease"/>
</dbReference>
<evidence type="ECO:0000256" key="6">
    <source>
        <dbReference type="ARBA" id="ARBA00023136"/>
    </source>
</evidence>
<comment type="similarity">
    <text evidence="2 7">Belongs to the purine-cytosine permease (2.A.39) family.</text>
</comment>
<feature type="transmembrane region" description="Helical" evidence="8">
    <location>
        <begin position="331"/>
        <end position="350"/>
    </location>
</feature>
<dbReference type="Pfam" id="PF02133">
    <property type="entry name" value="Transp_cyt_pur"/>
    <property type="match status" value="1"/>
</dbReference>
<keyword evidence="6 7" id="KW-0472">Membrane</keyword>
<feature type="transmembrane region" description="Helical" evidence="8">
    <location>
        <begin position="246"/>
        <end position="268"/>
    </location>
</feature>
<dbReference type="InterPro" id="IPR026030">
    <property type="entry name" value="Pur-cyt_permease_Fcy2/21/22"/>
</dbReference>
<gene>
    <name evidence="9" type="ORF">BCF44_108395</name>
</gene>
<accession>A0A3E0HGP9</accession>
<dbReference type="PIRSF" id="PIRSF002744">
    <property type="entry name" value="Pur-cyt_permease"/>
    <property type="match status" value="1"/>
</dbReference>
<dbReference type="PANTHER" id="PTHR31806:SF1">
    <property type="entry name" value="PURINE-CYTOSINE PERMEASE FCY2-RELATED"/>
    <property type="match status" value="1"/>
</dbReference>
<dbReference type="OrthoDB" id="9809167at2"/>
<keyword evidence="3 7" id="KW-0813">Transport</keyword>
<keyword evidence="10" id="KW-1185">Reference proteome</keyword>
<feature type="transmembrane region" description="Helical" evidence="8">
    <location>
        <begin position="403"/>
        <end position="427"/>
    </location>
</feature>
<evidence type="ECO:0000256" key="4">
    <source>
        <dbReference type="ARBA" id="ARBA00022692"/>
    </source>
</evidence>
<evidence type="ECO:0000256" key="1">
    <source>
        <dbReference type="ARBA" id="ARBA00004141"/>
    </source>
</evidence>
<evidence type="ECO:0000256" key="3">
    <source>
        <dbReference type="ARBA" id="ARBA00022448"/>
    </source>
</evidence>
<dbReference type="AlphaFoldDB" id="A0A3E0HGP9"/>
<keyword evidence="4 8" id="KW-0812">Transmembrane</keyword>
<evidence type="ECO:0000313" key="10">
    <source>
        <dbReference type="Proteomes" id="UP000256269"/>
    </source>
</evidence>
<comment type="subcellular location">
    <subcellularLocation>
        <location evidence="1">Membrane</location>
        <topology evidence="1">Multi-pass membrane protein</topology>
    </subcellularLocation>
</comment>